<evidence type="ECO:0000256" key="10">
    <source>
        <dbReference type="ARBA" id="ARBA00022840"/>
    </source>
</evidence>
<evidence type="ECO:0000256" key="11">
    <source>
        <dbReference type="ARBA" id="ARBA00022842"/>
    </source>
</evidence>
<dbReference type="GO" id="GO:0005634">
    <property type="term" value="C:nucleus"/>
    <property type="evidence" value="ECO:0007669"/>
    <property type="project" value="UniProtKB-SubCell"/>
</dbReference>
<keyword evidence="9" id="KW-0547">Nucleotide-binding</keyword>
<protein>
    <recommendedName>
        <fullName evidence="5">polynucleotide adenylyltransferase</fullName>
        <ecNumber evidence="5">2.7.7.19</ecNumber>
    </recommendedName>
</protein>
<evidence type="ECO:0000256" key="3">
    <source>
        <dbReference type="ARBA" id="ARBA00004123"/>
    </source>
</evidence>
<dbReference type="EMBL" id="CM031809">
    <property type="protein sequence ID" value="KAG6667946.1"/>
    <property type="molecule type" value="Genomic_DNA"/>
</dbReference>
<organism evidence="15 16">
    <name type="scientific">Carya illinoinensis</name>
    <name type="common">Pecan</name>
    <dbReference type="NCBI Taxonomy" id="32201"/>
    <lineage>
        <taxon>Eukaryota</taxon>
        <taxon>Viridiplantae</taxon>
        <taxon>Streptophyta</taxon>
        <taxon>Embryophyta</taxon>
        <taxon>Tracheophyta</taxon>
        <taxon>Spermatophyta</taxon>
        <taxon>Magnoliopsida</taxon>
        <taxon>eudicotyledons</taxon>
        <taxon>Gunneridae</taxon>
        <taxon>Pentapetalae</taxon>
        <taxon>rosids</taxon>
        <taxon>fabids</taxon>
        <taxon>Fagales</taxon>
        <taxon>Juglandaceae</taxon>
        <taxon>Carya</taxon>
    </lineage>
</organism>
<comment type="similarity">
    <text evidence="4">Belongs to the poly(A) polymerase family.</text>
</comment>
<reference evidence="15" key="1">
    <citation type="submission" date="2020-12" db="EMBL/GenBank/DDBJ databases">
        <title>WGS assembly of Carya illinoinensis cv. Pawnee.</title>
        <authorList>
            <person name="Platts A."/>
            <person name="Shu S."/>
            <person name="Wright S."/>
            <person name="Barry K."/>
            <person name="Edger P."/>
            <person name="Pires J.C."/>
            <person name="Schmutz J."/>
        </authorList>
    </citation>
    <scope>NUCLEOTIDE SEQUENCE</scope>
    <source>
        <tissue evidence="15">Leaf</tissue>
    </source>
</reference>
<comment type="cofactor">
    <cofactor evidence="2">
        <name>Mg(2+)</name>
        <dbReference type="ChEBI" id="CHEBI:18420"/>
    </cofactor>
</comment>
<dbReference type="Pfam" id="PF04928">
    <property type="entry name" value="PAP_central"/>
    <property type="match status" value="1"/>
</dbReference>
<evidence type="ECO:0000256" key="9">
    <source>
        <dbReference type="ARBA" id="ARBA00022741"/>
    </source>
</evidence>
<keyword evidence="6" id="KW-0507">mRNA processing</keyword>
<evidence type="ECO:0000259" key="13">
    <source>
        <dbReference type="Pfam" id="PF04928"/>
    </source>
</evidence>
<dbReference type="GO" id="GO:1990817">
    <property type="term" value="F:poly(A) RNA polymerase activity"/>
    <property type="evidence" value="ECO:0007669"/>
    <property type="project" value="UniProtKB-EC"/>
</dbReference>
<dbReference type="GO" id="GO:0005524">
    <property type="term" value="F:ATP binding"/>
    <property type="evidence" value="ECO:0007669"/>
    <property type="project" value="UniProtKB-KW"/>
</dbReference>
<sequence length="390" mass="44915">MAEDFFVVLHNMLKSRPEVSEIHCVKDAKVPLIRFEFDGISIDLPYAQLKLSSVPENVDVLNPYFLRGVNETSWKSLSGVRAKKRILQLVPNLENFQPMLQCVKLWAKRDGEYIFMLALTCVESFLGHIVFQQVTNPCPFWLIAHPNASLNSLIMNFFQMFAFWPWPTPIILYNGILPTTRDAIEIRSLMPIQLPCSPYEYCHSNVTRSTFHRIRAEFLRGHNRTRGSVFEHFPYPKEYTRFVKIYLSASNQDDLGDWVGWVKSLFCSLLIKLEEVQGFCDPNPVEHVDMDVIVPNVVFYRGLNPSKSSFIDIRHVKEDFMKNLKNGYQGSVGGMGLSILLASIGKWTKECWKILDYNLRRTPMYSQHLPHYFVGYVATDGEVENPSDGG</sequence>
<evidence type="ECO:0000256" key="2">
    <source>
        <dbReference type="ARBA" id="ARBA00001946"/>
    </source>
</evidence>
<evidence type="ECO:0000256" key="1">
    <source>
        <dbReference type="ARBA" id="ARBA00001936"/>
    </source>
</evidence>
<keyword evidence="7" id="KW-0808">Transferase</keyword>
<proteinExistence type="inferred from homology"/>
<dbReference type="AlphaFoldDB" id="A0A8T1RMC6"/>
<evidence type="ECO:0000259" key="14">
    <source>
        <dbReference type="Pfam" id="PF20750"/>
    </source>
</evidence>
<evidence type="ECO:0000256" key="7">
    <source>
        <dbReference type="ARBA" id="ARBA00022679"/>
    </source>
</evidence>
<comment type="caution">
    <text evidence="15">The sequence shown here is derived from an EMBL/GenBank/DDBJ whole genome shotgun (WGS) entry which is preliminary data.</text>
</comment>
<dbReference type="FunFam" id="3.30.70.590:FF:000005">
    <property type="entry name" value="Nuclear poly(A) polymerase 3"/>
    <property type="match status" value="1"/>
</dbReference>
<dbReference type="Pfam" id="PF20750">
    <property type="entry name" value="PAP_NTPase"/>
    <property type="match status" value="1"/>
</dbReference>
<name>A0A8T1RMC6_CARIL</name>
<dbReference type="GO" id="GO:0046872">
    <property type="term" value="F:metal ion binding"/>
    <property type="evidence" value="ECO:0007669"/>
    <property type="project" value="UniProtKB-KW"/>
</dbReference>
<dbReference type="EC" id="2.7.7.19" evidence="5"/>
<keyword evidence="11" id="KW-0460">Magnesium</keyword>
<feature type="domain" description="Poly(A) polymerase nucleotidyltransferase" evidence="14">
    <location>
        <begin position="3"/>
        <end position="90"/>
    </location>
</feature>
<comment type="cofactor">
    <cofactor evidence="1">
        <name>Mn(2+)</name>
        <dbReference type="ChEBI" id="CHEBI:29035"/>
    </cofactor>
</comment>
<dbReference type="InterPro" id="IPR007012">
    <property type="entry name" value="PolA_pol_cen_dom"/>
</dbReference>
<comment type="subcellular location">
    <subcellularLocation>
        <location evidence="3">Nucleus</location>
    </subcellularLocation>
</comment>
<evidence type="ECO:0000256" key="4">
    <source>
        <dbReference type="ARBA" id="ARBA00010912"/>
    </source>
</evidence>
<evidence type="ECO:0000256" key="12">
    <source>
        <dbReference type="ARBA" id="ARBA00023242"/>
    </source>
</evidence>
<keyword evidence="16" id="KW-1185">Reference proteome</keyword>
<keyword evidence="8" id="KW-0479">Metal-binding</keyword>
<dbReference type="Proteomes" id="UP000811609">
    <property type="component" value="Chromosome 1"/>
</dbReference>
<dbReference type="PANTHER" id="PTHR10682">
    <property type="entry name" value="POLY A POLYMERASE"/>
    <property type="match status" value="1"/>
</dbReference>
<evidence type="ECO:0000256" key="8">
    <source>
        <dbReference type="ARBA" id="ARBA00022723"/>
    </source>
</evidence>
<accession>A0A8T1RMC6</accession>
<dbReference type="PANTHER" id="PTHR10682:SF33">
    <property type="entry name" value="NUCLEAR POLY(A) POLYMERASE 3"/>
    <property type="match status" value="1"/>
</dbReference>
<evidence type="ECO:0000313" key="16">
    <source>
        <dbReference type="Proteomes" id="UP000811609"/>
    </source>
</evidence>
<keyword evidence="12" id="KW-0539">Nucleus</keyword>
<evidence type="ECO:0000256" key="6">
    <source>
        <dbReference type="ARBA" id="ARBA00022664"/>
    </source>
</evidence>
<evidence type="ECO:0000313" key="15">
    <source>
        <dbReference type="EMBL" id="KAG6667946.1"/>
    </source>
</evidence>
<evidence type="ECO:0000256" key="5">
    <source>
        <dbReference type="ARBA" id="ARBA00012388"/>
    </source>
</evidence>
<dbReference type="GO" id="GO:0006397">
    <property type="term" value="P:mRNA processing"/>
    <property type="evidence" value="ECO:0007669"/>
    <property type="project" value="UniProtKB-KW"/>
</dbReference>
<feature type="domain" description="Poly(A) polymerase central" evidence="13">
    <location>
        <begin position="95"/>
        <end position="224"/>
    </location>
</feature>
<keyword evidence="10" id="KW-0067">ATP-binding</keyword>
<gene>
    <name evidence="15" type="ORF">CIPAW_01G135700</name>
</gene>
<dbReference type="InterPro" id="IPR048840">
    <property type="entry name" value="PolA_pol_NTPase"/>
</dbReference>